<accession>A0A091D1I3</accession>
<organism evidence="1 2">
    <name type="scientific">Fukomys damarensis</name>
    <name type="common">Damaraland mole rat</name>
    <name type="synonym">Cryptomys damarensis</name>
    <dbReference type="NCBI Taxonomy" id="885580"/>
    <lineage>
        <taxon>Eukaryota</taxon>
        <taxon>Metazoa</taxon>
        <taxon>Chordata</taxon>
        <taxon>Craniata</taxon>
        <taxon>Vertebrata</taxon>
        <taxon>Euteleostomi</taxon>
        <taxon>Mammalia</taxon>
        <taxon>Eutheria</taxon>
        <taxon>Euarchontoglires</taxon>
        <taxon>Glires</taxon>
        <taxon>Rodentia</taxon>
        <taxon>Hystricomorpha</taxon>
        <taxon>Bathyergidae</taxon>
        <taxon>Fukomys</taxon>
    </lineage>
</organism>
<keyword evidence="2" id="KW-1185">Reference proteome</keyword>
<protein>
    <submittedName>
        <fullName evidence="1">Uncharacterized protein</fullName>
    </submittedName>
</protein>
<sequence>MFRNGPNSPRSASAGFLAEKMITGSLEEGARKGDLGIEHKEIRQLRYVKRPPSIKLKGSLVFLRIKRRRGVRNAEID</sequence>
<name>A0A091D1I3_FUKDA</name>
<dbReference type="Proteomes" id="UP000028990">
    <property type="component" value="Unassembled WGS sequence"/>
</dbReference>
<evidence type="ECO:0000313" key="2">
    <source>
        <dbReference type="Proteomes" id="UP000028990"/>
    </source>
</evidence>
<dbReference type="EMBL" id="KN123497">
    <property type="protein sequence ID" value="KFO24837.1"/>
    <property type="molecule type" value="Genomic_DNA"/>
</dbReference>
<reference evidence="1 2" key="1">
    <citation type="submission" date="2013-11" db="EMBL/GenBank/DDBJ databases">
        <title>The Damaraland mole rat (Fukomys damarensis) genome and evolution of African mole rats.</title>
        <authorList>
            <person name="Gladyshev V.N."/>
            <person name="Fang X."/>
        </authorList>
    </citation>
    <scope>NUCLEOTIDE SEQUENCE [LARGE SCALE GENOMIC DNA]</scope>
    <source>
        <tissue evidence="1">Liver</tissue>
    </source>
</reference>
<gene>
    <name evidence="1" type="ORF">H920_13833</name>
</gene>
<dbReference type="AlphaFoldDB" id="A0A091D1I3"/>
<proteinExistence type="predicted"/>
<evidence type="ECO:0000313" key="1">
    <source>
        <dbReference type="EMBL" id="KFO24837.1"/>
    </source>
</evidence>